<gene>
    <name evidence="4" type="ORF">J2Z35_000946</name>
</gene>
<dbReference type="EC" id="2.3.1.-" evidence="4"/>
<protein>
    <submittedName>
        <fullName evidence="4">Acetyltransferase</fullName>
        <ecNumber evidence="4">2.3.1.-</ecNumber>
    </submittedName>
</protein>
<reference evidence="4 5" key="1">
    <citation type="submission" date="2021-03" db="EMBL/GenBank/DDBJ databases">
        <title>Genomic Encyclopedia of Type Strains, Phase IV (KMG-IV): sequencing the most valuable type-strain genomes for metagenomic binning, comparative biology and taxonomic classification.</title>
        <authorList>
            <person name="Goeker M."/>
        </authorList>
    </citation>
    <scope>NUCLEOTIDE SEQUENCE [LARGE SCALE GENOMIC DNA]</scope>
    <source>
        <strain evidence="4 5">DSM 27512</strain>
    </source>
</reference>
<comment type="caution">
    <text evidence="4">The sequence shown here is derived from an EMBL/GenBank/DDBJ whole genome shotgun (WGS) entry which is preliminary data.</text>
</comment>
<dbReference type="InterPro" id="IPR016181">
    <property type="entry name" value="Acyl_CoA_acyltransferase"/>
</dbReference>
<dbReference type="InterPro" id="IPR000182">
    <property type="entry name" value="GNAT_dom"/>
</dbReference>
<dbReference type="GO" id="GO:0016746">
    <property type="term" value="F:acyltransferase activity"/>
    <property type="evidence" value="ECO:0007669"/>
    <property type="project" value="UniProtKB-KW"/>
</dbReference>
<evidence type="ECO:0000259" key="3">
    <source>
        <dbReference type="PROSITE" id="PS51186"/>
    </source>
</evidence>
<organism evidence="4 5">
    <name type="scientific">Acetoanaerobium pronyense</name>
    <dbReference type="NCBI Taxonomy" id="1482736"/>
    <lineage>
        <taxon>Bacteria</taxon>
        <taxon>Bacillati</taxon>
        <taxon>Bacillota</taxon>
        <taxon>Clostridia</taxon>
        <taxon>Peptostreptococcales</taxon>
        <taxon>Filifactoraceae</taxon>
        <taxon>Acetoanaerobium</taxon>
    </lineage>
</organism>
<feature type="domain" description="N-acetyltransferase" evidence="3">
    <location>
        <begin position="1"/>
        <end position="140"/>
    </location>
</feature>
<keyword evidence="5" id="KW-1185">Reference proteome</keyword>
<evidence type="ECO:0000256" key="2">
    <source>
        <dbReference type="ARBA" id="ARBA00023315"/>
    </source>
</evidence>
<keyword evidence="1 4" id="KW-0808">Transferase</keyword>
<dbReference type="Gene3D" id="3.40.630.30">
    <property type="match status" value="1"/>
</dbReference>
<dbReference type="PANTHER" id="PTHR43800">
    <property type="entry name" value="PEPTIDYL-LYSINE N-ACETYLTRANSFERASE YJAB"/>
    <property type="match status" value="1"/>
</dbReference>
<sequence length="140" mass="16680">MIREFEIDDLSDIMKIWLESNTKAHDFIDESYWKENYELVKSMMPNATIFVYEENEKISGFAGMTDDYIAGIFVDNNKQSKGIGKALLEYIKGRYNNLALKVYKDNERAVKFYLRESFVIQEEKIDENTRKVEYLMNWEI</sequence>
<keyword evidence="2 4" id="KW-0012">Acyltransferase</keyword>
<dbReference type="CDD" id="cd04301">
    <property type="entry name" value="NAT_SF"/>
    <property type="match status" value="1"/>
</dbReference>
<dbReference type="RefSeq" id="WP_209659935.1">
    <property type="nucleotide sequence ID" value="NZ_JAGGLI010000008.1"/>
</dbReference>
<dbReference type="PANTHER" id="PTHR43800:SF1">
    <property type="entry name" value="PEPTIDYL-LYSINE N-ACETYLTRANSFERASE YJAB"/>
    <property type="match status" value="1"/>
</dbReference>
<dbReference type="NCBIfam" id="NF007853">
    <property type="entry name" value="PRK10562.1"/>
    <property type="match status" value="1"/>
</dbReference>
<evidence type="ECO:0000313" key="4">
    <source>
        <dbReference type="EMBL" id="MBP2027152.1"/>
    </source>
</evidence>
<dbReference type="SUPFAM" id="SSF55729">
    <property type="entry name" value="Acyl-CoA N-acyltransferases (Nat)"/>
    <property type="match status" value="1"/>
</dbReference>
<dbReference type="Proteomes" id="UP001314903">
    <property type="component" value="Unassembled WGS sequence"/>
</dbReference>
<accession>A0ABS4KH95</accession>
<name>A0ABS4KH95_9FIRM</name>
<proteinExistence type="predicted"/>
<evidence type="ECO:0000256" key="1">
    <source>
        <dbReference type="ARBA" id="ARBA00022679"/>
    </source>
</evidence>
<dbReference type="EMBL" id="JAGGLI010000008">
    <property type="protein sequence ID" value="MBP2027152.1"/>
    <property type="molecule type" value="Genomic_DNA"/>
</dbReference>
<dbReference type="PROSITE" id="PS51186">
    <property type="entry name" value="GNAT"/>
    <property type="match status" value="1"/>
</dbReference>
<evidence type="ECO:0000313" key="5">
    <source>
        <dbReference type="Proteomes" id="UP001314903"/>
    </source>
</evidence>
<dbReference type="Pfam" id="PF13673">
    <property type="entry name" value="Acetyltransf_10"/>
    <property type="match status" value="1"/>
</dbReference>